<proteinExistence type="predicted"/>
<dbReference type="RefSeq" id="WP_132102201.1">
    <property type="nucleotide sequence ID" value="NZ_SMLB01000005.1"/>
</dbReference>
<comment type="caution">
    <text evidence="2">The sequence shown here is derived from an EMBL/GenBank/DDBJ whole genome shotgun (WGS) entry which is preliminary data.</text>
</comment>
<feature type="region of interest" description="Disordered" evidence="1">
    <location>
        <begin position="1"/>
        <end position="122"/>
    </location>
</feature>
<evidence type="ECO:0000313" key="2">
    <source>
        <dbReference type="EMBL" id="TDD71671.1"/>
    </source>
</evidence>
<reference evidence="2 3" key="1">
    <citation type="submission" date="2019-02" db="EMBL/GenBank/DDBJ databases">
        <title>Draft genome sequences of novel Actinobacteria.</title>
        <authorList>
            <person name="Sahin N."/>
            <person name="Ay H."/>
            <person name="Saygin H."/>
        </authorList>
    </citation>
    <scope>NUCLEOTIDE SEQUENCE [LARGE SCALE GENOMIC DNA]</scope>
    <source>
        <strain evidence="2 3">8K307</strain>
    </source>
</reference>
<dbReference type="AlphaFoldDB" id="A0A4R5AGV0"/>
<dbReference type="EMBL" id="SMLB01000005">
    <property type="protein sequence ID" value="TDD71671.1"/>
    <property type="molecule type" value="Genomic_DNA"/>
</dbReference>
<evidence type="ECO:0000256" key="1">
    <source>
        <dbReference type="SAM" id="MobiDB-lite"/>
    </source>
</evidence>
<evidence type="ECO:0000313" key="3">
    <source>
        <dbReference type="Proteomes" id="UP000295217"/>
    </source>
</evidence>
<organism evidence="2 3">
    <name type="scientific">Jiangella aurantiaca</name>
    <dbReference type="NCBI Taxonomy" id="2530373"/>
    <lineage>
        <taxon>Bacteria</taxon>
        <taxon>Bacillati</taxon>
        <taxon>Actinomycetota</taxon>
        <taxon>Actinomycetes</taxon>
        <taxon>Jiangellales</taxon>
        <taxon>Jiangellaceae</taxon>
        <taxon>Jiangella</taxon>
    </lineage>
</organism>
<keyword evidence="3" id="KW-1185">Reference proteome</keyword>
<accession>A0A4R5AGV0</accession>
<feature type="compositionally biased region" description="Basic and acidic residues" evidence="1">
    <location>
        <begin position="55"/>
        <end position="80"/>
    </location>
</feature>
<name>A0A4R5AGV0_9ACTN</name>
<sequence length="122" mass="12532">MAAARGEQGSPALGEHGGRCRLGTPAGTGGRASRGPARLSRRPDGLSRIAGPPAHGERGGEHRDKRGDDHGDEHGDEHRDHGRRGGGRSGSKSHAPDAKPESSPLGGFRVCPNEQGVCPNPG</sequence>
<protein>
    <submittedName>
        <fullName evidence="2">Uncharacterized protein</fullName>
    </submittedName>
</protein>
<gene>
    <name evidence="2" type="ORF">E1262_05930</name>
</gene>
<dbReference type="Proteomes" id="UP000295217">
    <property type="component" value="Unassembled WGS sequence"/>
</dbReference>